<feature type="binding site" evidence="3">
    <location>
        <position position="69"/>
    </location>
    <ligand>
        <name>Mn(2+)</name>
        <dbReference type="ChEBI" id="CHEBI:29035"/>
    </ligand>
</feature>
<sequence>MATEWAPTSWRGKPIQQVPDYPDFQVLESVEKRLKSYPPLVFAGEARKLKQSLAAVSEGRAFLLQGGDCAESFAEHGADNIRDFFRAFLQMAVVLTFAAASPVVKVGRIAGQFAKPRSSGSETRDGVTLPSYRGDIINGIDFDEPSRLPNPERQEMAYRQSAATLNLLRAFAQGGYANLENVHSWMLGFLSDSPQAARYRALADRISETMSFMKAIGITSEAHTALRETDFFTSHEALLLGYEEALTRVDSTSGDWYATSGHMIWIGDRTRQLDHAHVEYCRGVKNPLGIKCGPSLAPDDLLRLIDVLNPANEAGRLTLIARFGHEKVESHLPKLIRAVEREGRRVVWSCDPMHGNTITLNHYKTRPFDRILSEVRSFFDVHRAEGTHAGGLHIEMTGKDVTECTGGAHALSAEDLSDRYHTHCDPRLNANQALELAFLVAELIKSHRMLPATQKAANF</sequence>
<keyword evidence="6" id="KW-1185">Reference proteome</keyword>
<dbReference type="NCBIfam" id="TIGR01358">
    <property type="entry name" value="DAHP_synth_II"/>
    <property type="match status" value="1"/>
</dbReference>
<feature type="binding site" evidence="3">
    <location>
        <position position="395"/>
    </location>
    <ligand>
        <name>Mn(2+)</name>
        <dbReference type="ChEBI" id="CHEBI:29035"/>
    </ligand>
</feature>
<keyword evidence="3" id="KW-0464">Manganese</keyword>
<feature type="binding site" evidence="3">
    <location>
        <position position="108"/>
    </location>
    <ligand>
        <name>phosphoenolpyruvate</name>
        <dbReference type="ChEBI" id="CHEBI:58702"/>
    </ligand>
</feature>
<dbReference type="InterPro" id="IPR013785">
    <property type="entry name" value="Aldolase_TIM"/>
</dbReference>
<dbReference type="SUPFAM" id="SSF51569">
    <property type="entry name" value="Aldolase"/>
    <property type="match status" value="1"/>
</dbReference>
<feature type="binding site" evidence="3">
    <location>
        <position position="425"/>
    </location>
    <ligand>
        <name>Mn(2+)</name>
        <dbReference type="ChEBI" id="CHEBI:29035"/>
    </ligand>
</feature>
<dbReference type="PANTHER" id="PTHR21337">
    <property type="entry name" value="PHOSPHO-2-DEHYDRO-3-DEOXYHEPTONATE ALDOLASE 1, 2"/>
    <property type="match status" value="1"/>
</dbReference>
<organism evidence="5 6">
    <name type="scientific">Consotaella salsifontis</name>
    <dbReference type="NCBI Taxonomy" id="1365950"/>
    <lineage>
        <taxon>Bacteria</taxon>
        <taxon>Pseudomonadati</taxon>
        <taxon>Pseudomonadota</taxon>
        <taxon>Alphaproteobacteria</taxon>
        <taxon>Hyphomicrobiales</taxon>
        <taxon>Aurantimonadaceae</taxon>
        <taxon>Consotaella</taxon>
    </lineage>
</organism>
<dbReference type="Pfam" id="PF01474">
    <property type="entry name" value="DAHP_synth_2"/>
    <property type="match status" value="1"/>
</dbReference>
<proteinExistence type="inferred from homology"/>
<dbReference type="PANTHER" id="PTHR21337:SF0">
    <property type="entry name" value="PHOSPHO-2-DEHYDRO-3-DEOXYHEPTONATE ALDOLASE"/>
    <property type="match status" value="1"/>
</dbReference>
<name>A0A1T4P648_9HYPH</name>
<comment type="cofactor">
    <cofactor evidence="3">
        <name>Mn(2+)</name>
        <dbReference type="ChEBI" id="CHEBI:29035"/>
    </cofactor>
    <cofactor evidence="3">
        <name>Co(2+)</name>
        <dbReference type="ChEBI" id="CHEBI:48828"/>
    </cofactor>
    <cofactor evidence="3">
        <name>Cd(2+)</name>
        <dbReference type="ChEBI" id="CHEBI:48775"/>
    </cofactor>
    <text evidence="3">Binds 1 divalent cation per subunit. The enzyme is active with manganese, cobalt or cadmium ions.</text>
</comment>
<feature type="binding site" evidence="3">
    <location>
        <position position="322"/>
    </location>
    <ligand>
        <name>phosphoenolpyruvate</name>
        <dbReference type="ChEBI" id="CHEBI:58702"/>
    </ligand>
</feature>
<dbReference type="GO" id="GO:0009073">
    <property type="term" value="P:aromatic amino acid family biosynthetic process"/>
    <property type="evidence" value="ECO:0007669"/>
    <property type="project" value="InterPro"/>
</dbReference>
<accession>A0A1T4P648</accession>
<protein>
    <recommendedName>
        <fullName evidence="4">Phospho-2-dehydro-3-deoxyheptonate aldolase</fullName>
        <ecNumber evidence="4">2.5.1.54</ecNumber>
    </recommendedName>
</protein>
<dbReference type="OrthoDB" id="9766852at2"/>
<dbReference type="AlphaFoldDB" id="A0A1T4P648"/>
<evidence type="ECO:0000313" key="5">
    <source>
        <dbReference type="EMBL" id="SJZ87055.1"/>
    </source>
</evidence>
<dbReference type="Gene3D" id="3.20.20.70">
    <property type="entry name" value="Aldolase class I"/>
    <property type="match status" value="2"/>
</dbReference>
<dbReference type="EC" id="2.5.1.54" evidence="4"/>
<dbReference type="EMBL" id="FUXL01000003">
    <property type="protein sequence ID" value="SJZ87055.1"/>
    <property type="molecule type" value="Genomic_DNA"/>
</dbReference>
<reference evidence="5 6" key="1">
    <citation type="submission" date="2017-02" db="EMBL/GenBank/DDBJ databases">
        <authorList>
            <person name="Peterson S.W."/>
        </authorList>
    </citation>
    <scope>NUCLEOTIDE SEQUENCE [LARGE SCALE GENOMIC DNA]</scope>
    <source>
        <strain evidence="5 6">USBA 369</strain>
    </source>
</reference>
<dbReference type="GO" id="GO:0003849">
    <property type="term" value="F:3-deoxy-7-phosphoheptulonate synthase activity"/>
    <property type="evidence" value="ECO:0007669"/>
    <property type="project" value="UniProtKB-EC"/>
</dbReference>
<evidence type="ECO:0000256" key="2">
    <source>
        <dbReference type="ARBA" id="ARBA00022679"/>
    </source>
</evidence>
<dbReference type="STRING" id="1365950.SAMN05428963_103361"/>
<keyword evidence="2 4" id="KW-0808">Transferase</keyword>
<evidence type="ECO:0000256" key="3">
    <source>
        <dbReference type="PIRSR" id="PIRSR602480-1"/>
    </source>
</evidence>
<dbReference type="RefSeq" id="WP_078707460.1">
    <property type="nucleotide sequence ID" value="NZ_FUXL01000003.1"/>
</dbReference>
<keyword evidence="3" id="KW-0170">Cobalt</keyword>
<gene>
    <name evidence="5" type="ORF">SAMN05428963_103361</name>
</gene>
<comment type="catalytic activity">
    <reaction evidence="4">
        <text>D-erythrose 4-phosphate + phosphoenolpyruvate + H2O = 7-phospho-2-dehydro-3-deoxy-D-arabino-heptonate + phosphate</text>
        <dbReference type="Rhea" id="RHEA:14717"/>
        <dbReference type="ChEBI" id="CHEBI:15377"/>
        <dbReference type="ChEBI" id="CHEBI:16897"/>
        <dbReference type="ChEBI" id="CHEBI:43474"/>
        <dbReference type="ChEBI" id="CHEBI:58394"/>
        <dbReference type="ChEBI" id="CHEBI:58702"/>
        <dbReference type="EC" id="2.5.1.54"/>
    </reaction>
</comment>
<keyword evidence="3" id="KW-0104">Cadmium</keyword>
<comment type="similarity">
    <text evidence="1 4">Belongs to the class-II DAHP synthase family.</text>
</comment>
<dbReference type="InterPro" id="IPR002480">
    <property type="entry name" value="DAHP_synth_2"/>
</dbReference>
<evidence type="ECO:0000256" key="4">
    <source>
        <dbReference type="RuleBase" id="RU363071"/>
    </source>
</evidence>
<feature type="binding site" evidence="3">
    <location>
        <position position="354"/>
    </location>
    <ligand>
        <name>Mn(2+)</name>
        <dbReference type="ChEBI" id="CHEBI:29035"/>
    </ligand>
</feature>
<evidence type="ECO:0000256" key="1">
    <source>
        <dbReference type="ARBA" id="ARBA00008911"/>
    </source>
</evidence>
<evidence type="ECO:0000313" key="6">
    <source>
        <dbReference type="Proteomes" id="UP000190135"/>
    </source>
</evidence>
<dbReference type="Proteomes" id="UP000190135">
    <property type="component" value="Unassembled WGS sequence"/>
</dbReference>
<feature type="binding site" evidence="3">
    <location>
        <position position="291"/>
    </location>
    <ligand>
        <name>phosphoenolpyruvate</name>
        <dbReference type="ChEBI" id="CHEBI:58702"/>
    </ligand>
</feature>